<keyword evidence="3" id="KW-1185">Reference proteome</keyword>
<dbReference type="OMA" id="WPWKGLF"/>
<dbReference type="AlphaFoldDB" id="A0A8T2UI93"/>
<reference evidence="2" key="1">
    <citation type="submission" date="2021-08" db="EMBL/GenBank/DDBJ databases">
        <title>WGS assembly of Ceratopteris richardii.</title>
        <authorList>
            <person name="Marchant D.B."/>
            <person name="Chen G."/>
            <person name="Jenkins J."/>
            <person name="Shu S."/>
            <person name="Leebens-Mack J."/>
            <person name="Grimwood J."/>
            <person name="Schmutz J."/>
            <person name="Soltis P."/>
            <person name="Soltis D."/>
            <person name="Chen Z.-H."/>
        </authorList>
    </citation>
    <scope>NUCLEOTIDE SEQUENCE</scope>
    <source>
        <strain evidence="2">Whitten #5841</strain>
        <tissue evidence="2">Leaf</tissue>
    </source>
</reference>
<dbReference type="InterPro" id="IPR036869">
    <property type="entry name" value="J_dom_sf"/>
</dbReference>
<dbReference type="OrthoDB" id="376357at2759"/>
<dbReference type="InterPro" id="IPR001623">
    <property type="entry name" value="DnaJ_domain"/>
</dbReference>
<dbReference type="Gene3D" id="1.10.287.110">
    <property type="entry name" value="DnaJ domain"/>
    <property type="match status" value="1"/>
</dbReference>
<dbReference type="SMART" id="SM00271">
    <property type="entry name" value="DnaJ"/>
    <property type="match status" value="1"/>
</dbReference>
<evidence type="ECO:0000259" key="1">
    <source>
        <dbReference type="PROSITE" id="PS50076"/>
    </source>
</evidence>
<feature type="domain" description="J" evidence="1">
    <location>
        <begin position="51"/>
        <end position="114"/>
    </location>
</feature>
<evidence type="ECO:0000313" key="3">
    <source>
        <dbReference type="Proteomes" id="UP000825935"/>
    </source>
</evidence>
<dbReference type="Pfam" id="PF23650">
    <property type="entry name" value="DUF7148"/>
    <property type="match status" value="1"/>
</dbReference>
<name>A0A8T2UI93_CERRI</name>
<dbReference type="PANTHER" id="PTHR45295">
    <property type="entry name" value="CHAPERONE PROTEIN DNAJ C76, CHLOROPLASTIC"/>
    <property type="match status" value="1"/>
</dbReference>
<dbReference type="PANTHER" id="PTHR45295:SF4">
    <property type="entry name" value="OS06G0474800 PROTEIN"/>
    <property type="match status" value="1"/>
</dbReference>
<dbReference type="PROSITE" id="PS50076">
    <property type="entry name" value="DNAJ_2"/>
    <property type="match status" value="1"/>
</dbReference>
<protein>
    <recommendedName>
        <fullName evidence="1">J domain-containing protein</fullName>
    </recommendedName>
</protein>
<accession>A0A8T2UI93</accession>
<gene>
    <name evidence="2" type="ORF">KP509_07G052800</name>
</gene>
<organism evidence="2 3">
    <name type="scientific">Ceratopteris richardii</name>
    <name type="common">Triangle waterfern</name>
    <dbReference type="NCBI Taxonomy" id="49495"/>
    <lineage>
        <taxon>Eukaryota</taxon>
        <taxon>Viridiplantae</taxon>
        <taxon>Streptophyta</taxon>
        <taxon>Embryophyta</taxon>
        <taxon>Tracheophyta</taxon>
        <taxon>Polypodiopsida</taxon>
        <taxon>Polypodiidae</taxon>
        <taxon>Polypodiales</taxon>
        <taxon>Pteridineae</taxon>
        <taxon>Pteridaceae</taxon>
        <taxon>Parkerioideae</taxon>
        <taxon>Ceratopteris</taxon>
    </lineage>
</organism>
<dbReference type="Pfam" id="PF00226">
    <property type="entry name" value="DnaJ"/>
    <property type="match status" value="1"/>
</dbReference>
<dbReference type="Pfam" id="PF13370">
    <property type="entry name" value="Fer4_13"/>
    <property type="match status" value="1"/>
</dbReference>
<evidence type="ECO:0000313" key="2">
    <source>
        <dbReference type="EMBL" id="KAH7433054.1"/>
    </source>
</evidence>
<dbReference type="CDD" id="cd06257">
    <property type="entry name" value="DnaJ"/>
    <property type="match status" value="1"/>
</dbReference>
<dbReference type="PRINTS" id="PR00625">
    <property type="entry name" value="JDOMAIN"/>
</dbReference>
<proteinExistence type="predicted"/>
<dbReference type="EMBL" id="CM035412">
    <property type="protein sequence ID" value="KAH7433054.1"/>
    <property type="molecule type" value="Genomic_DNA"/>
</dbReference>
<dbReference type="Gene3D" id="3.30.70.20">
    <property type="match status" value="1"/>
</dbReference>
<dbReference type="InterPro" id="IPR055572">
    <property type="entry name" value="DUF7148"/>
</dbReference>
<dbReference type="SUPFAM" id="SSF46565">
    <property type="entry name" value="Chaperone J-domain"/>
    <property type="match status" value="1"/>
</dbReference>
<dbReference type="Proteomes" id="UP000825935">
    <property type="component" value="Chromosome 7"/>
</dbReference>
<dbReference type="SUPFAM" id="SSF54862">
    <property type="entry name" value="4Fe-4S ferredoxins"/>
    <property type="match status" value="1"/>
</dbReference>
<comment type="caution">
    <text evidence="2">The sequence shown here is derived from an EMBL/GenBank/DDBJ whole genome shotgun (WGS) entry which is preliminary data.</text>
</comment>
<sequence>MASCPSLLPTPSLKASFSRGTTPSCKKWSVDRISAHSSNRGSMSTDATCKDYYEILGVSVDASYEEIRRAYRLLQKKHHPDIAGPEGHEITLLLNEAYQTLTSSELRHAYRFSSSRNNNTSGENKGTFYTGYAYSAWNGPDRSQAIFVDENSCIGCRECVYHATKTFSMDESCGSARVTCQWGDPDPQIKVALEACPVNCIHYVEKDDLPILEYFMRPQPKASNGVYGGGWERPSNVFMAAKTFKRKINADSKLNGTESWRSETPAQRKARTDADLKMKAGAFWWLWSWGMQNPEPVSGTKQESNSWFGLFGRSCTSHIFRLPVSAERTSKIVEVIQEWAMTFASSSELPLPLPFKADLLENGVRLTLVSASNGVVESKGSLLVTLKEEDDANFISIEREGITGTGALPGERTIIQHLKDAVNGHEKSYASYRIPRPSV</sequence>